<evidence type="ECO:0000313" key="7">
    <source>
        <dbReference type="Proteomes" id="UP000515163"/>
    </source>
</evidence>
<dbReference type="GO" id="GO:0016020">
    <property type="term" value="C:membrane"/>
    <property type="evidence" value="ECO:0007669"/>
    <property type="project" value="UniProtKB-SubCell"/>
</dbReference>
<keyword evidence="3 6" id="KW-0812">Transmembrane</keyword>
<dbReference type="PANTHER" id="PTHR12778:SF10">
    <property type="entry name" value="MAJOR FACILITATOR SUPERFAMILY DOMAIN-CONTAINING PROTEIN 3"/>
    <property type="match status" value="1"/>
</dbReference>
<dbReference type="GeneID" id="116305912"/>
<dbReference type="CDD" id="cd17485">
    <property type="entry name" value="MFS_MFSD3"/>
    <property type="match status" value="1"/>
</dbReference>
<protein>
    <submittedName>
        <fullName evidence="8">Major facilitator superfamily domain-containing protein 3-like</fullName>
    </submittedName>
</protein>
<evidence type="ECO:0000256" key="1">
    <source>
        <dbReference type="ARBA" id="ARBA00004141"/>
    </source>
</evidence>
<comment type="subcellular location">
    <subcellularLocation>
        <location evidence="1">Membrane</location>
        <topology evidence="1">Multi-pass membrane protein</topology>
    </subcellularLocation>
</comment>
<feature type="transmembrane region" description="Helical" evidence="6">
    <location>
        <begin position="228"/>
        <end position="253"/>
    </location>
</feature>
<feature type="transmembrane region" description="Helical" evidence="6">
    <location>
        <begin position="333"/>
        <end position="353"/>
    </location>
</feature>
<dbReference type="AlphaFoldDB" id="A0A6P8IWK2"/>
<reference evidence="8" key="1">
    <citation type="submission" date="2025-08" db="UniProtKB">
        <authorList>
            <consortium name="RefSeq"/>
        </authorList>
    </citation>
    <scope>IDENTIFICATION</scope>
    <source>
        <tissue evidence="8">Tentacle</tissue>
    </source>
</reference>
<dbReference type="KEGG" id="aten:116305912"/>
<keyword evidence="7" id="KW-1185">Reference proteome</keyword>
<dbReference type="SUPFAM" id="SSF103473">
    <property type="entry name" value="MFS general substrate transporter"/>
    <property type="match status" value="1"/>
</dbReference>
<dbReference type="RefSeq" id="XP_031571771.1">
    <property type="nucleotide sequence ID" value="XM_031715911.1"/>
</dbReference>
<dbReference type="OrthoDB" id="6415790at2759"/>
<dbReference type="Gene3D" id="1.20.1250.20">
    <property type="entry name" value="MFS general substrate transporter like domains"/>
    <property type="match status" value="1"/>
</dbReference>
<dbReference type="Pfam" id="PF07690">
    <property type="entry name" value="MFS_1"/>
    <property type="match status" value="1"/>
</dbReference>
<evidence type="ECO:0000256" key="3">
    <source>
        <dbReference type="ARBA" id="ARBA00022692"/>
    </source>
</evidence>
<proteinExistence type="predicted"/>
<evidence type="ECO:0000256" key="4">
    <source>
        <dbReference type="ARBA" id="ARBA00022989"/>
    </source>
</evidence>
<dbReference type="InParanoid" id="A0A6P8IWK2"/>
<keyword evidence="5 6" id="KW-0472">Membrane</keyword>
<dbReference type="FunCoup" id="A0A6P8IWK2">
    <property type="interactions" value="50"/>
</dbReference>
<feature type="transmembrane region" description="Helical" evidence="6">
    <location>
        <begin position="265"/>
        <end position="287"/>
    </location>
</feature>
<keyword evidence="2" id="KW-0813">Transport</keyword>
<accession>A0A6P8IWK2</accession>
<dbReference type="Proteomes" id="UP000515163">
    <property type="component" value="Unplaced"/>
</dbReference>
<dbReference type="InterPro" id="IPR004752">
    <property type="entry name" value="AmpG_permease/AT-1"/>
</dbReference>
<keyword evidence="4 6" id="KW-1133">Transmembrane helix</keyword>
<dbReference type="PANTHER" id="PTHR12778">
    <property type="entry name" value="SOLUTE CARRIER FAMILY 33 ACETYL-COA TRANSPORTER -RELATED"/>
    <property type="match status" value="1"/>
</dbReference>
<dbReference type="GO" id="GO:0022857">
    <property type="term" value="F:transmembrane transporter activity"/>
    <property type="evidence" value="ECO:0007669"/>
    <property type="project" value="InterPro"/>
</dbReference>
<feature type="transmembrane region" description="Helical" evidence="6">
    <location>
        <begin position="93"/>
        <end position="114"/>
    </location>
</feature>
<sequence length="422" mass="46839">MAAEKFVLLFFLYFSQGLPYGIQTKLIPILLRTRSVSLSKVGFSRFLSFPWLFKVFIAKYLDSSSSIWYWLTMTFVGMAVCCGASGLCGTHLTLVVLASVFGLNVMAASQDIAVDTMAIRILHSRELGKGNIAQVVGYKVGALTGGGLLVWMSAFANWEVLFIMVSCFYLSCAVYSYKMHLKGEPYSYINTVTKQQTQNETQHKSYGPENRRKNTFQLFKSVVKTRGFVWIVAYVFVYKLGEQGMASMVPLFLLDNGFSPGDVGLLTGILAQFFSIFGSTMGGWMASGWNTRRDELIRLLKWISIARLIPMVTHCLAVSTSQSSTVLLVSECILQLTGGIITTITFTVMMQFSKDVHSSLQATHFSMLATVEVLGKLTMMSLSGGVVDVMGYSLYFLLCFLLSLGVIPMFIFCDPDIMVTRT</sequence>
<dbReference type="InterPro" id="IPR036259">
    <property type="entry name" value="MFS_trans_sf"/>
</dbReference>
<name>A0A6P8IWK2_ACTTE</name>
<evidence type="ECO:0000256" key="5">
    <source>
        <dbReference type="ARBA" id="ARBA00023136"/>
    </source>
</evidence>
<evidence type="ECO:0000256" key="2">
    <source>
        <dbReference type="ARBA" id="ARBA00022448"/>
    </source>
</evidence>
<evidence type="ECO:0000256" key="6">
    <source>
        <dbReference type="SAM" id="Phobius"/>
    </source>
</evidence>
<feature type="transmembrane region" description="Helical" evidence="6">
    <location>
        <begin position="68"/>
        <end position="87"/>
    </location>
</feature>
<feature type="transmembrane region" description="Helical" evidence="6">
    <location>
        <begin position="392"/>
        <end position="413"/>
    </location>
</feature>
<gene>
    <name evidence="8" type="primary">LOC116305912</name>
</gene>
<evidence type="ECO:0000313" key="8">
    <source>
        <dbReference type="RefSeq" id="XP_031571771.1"/>
    </source>
</evidence>
<organism evidence="7 8">
    <name type="scientific">Actinia tenebrosa</name>
    <name type="common">Australian red waratah sea anemone</name>
    <dbReference type="NCBI Taxonomy" id="6105"/>
    <lineage>
        <taxon>Eukaryota</taxon>
        <taxon>Metazoa</taxon>
        <taxon>Cnidaria</taxon>
        <taxon>Anthozoa</taxon>
        <taxon>Hexacorallia</taxon>
        <taxon>Actiniaria</taxon>
        <taxon>Actiniidae</taxon>
        <taxon>Actinia</taxon>
    </lineage>
</organism>
<dbReference type="InterPro" id="IPR011701">
    <property type="entry name" value="MFS"/>
</dbReference>